<dbReference type="OrthoDB" id="194599at2"/>
<keyword evidence="6" id="KW-1185">Reference proteome</keyword>
<dbReference type="InterPro" id="IPR036390">
    <property type="entry name" value="WH_DNA-bd_sf"/>
</dbReference>
<dbReference type="InterPro" id="IPR051011">
    <property type="entry name" value="Metal_resp_trans_reg"/>
</dbReference>
<dbReference type="GO" id="GO:0003677">
    <property type="term" value="F:DNA binding"/>
    <property type="evidence" value="ECO:0007669"/>
    <property type="project" value="UniProtKB-KW"/>
</dbReference>
<evidence type="ECO:0000313" key="5">
    <source>
        <dbReference type="EMBL" id="BBF91989.1"/>
    </source>
</evidence>
<evidence type="ECO:0000256" key="1">
    <source>
        <dbReference type="ARBA" id="ARBA00023015"/>
    </source>
</evidence>
<evidence type="ECO:0000259" key="4">
    <source>
        <dbReference type="PROSITE" id="PS50987"/>
    </source>
</evidence>
<dbReference type="PROSITE" id="PS50987">
    <property type="entry name" value="HTH_ARSR_2"/>
    <property type="match status" value="1"/>
</dbReference>
<dbReference type="Proteomes" id="UP000266934">
    <property type="component" value="Chromosome"/>
</dbReference>
<accession>A0A348FXF6</accession>
<organism evidence="5 6">
    <name type="scientific">Blastochloris tepida</name>
    <dbReference type="NCBI Taxonomy" id="2233851"/>
    <lineage>
        <taxon>Bacteria</taxon>
        <taxon>Pseudomonadati</taxon>
        <taxon>Pseudomonadota</taxon>
        <taxon>Alphaproteobacteria</taxon>
        <taxon>Hyphomicrobiales</taxon>
        <taxon>Blastochloridaceae</taxon>
        <taxon>Blastochloris</taxon>
    </lineage>
</organism>
<feature type="domain" description="HTH arsR-type" evidence="4">
    <location>
        <begin position="27"/>
        <end position="119"/>
    </location>
</feature>
<dbReference type="InterPro" id="IPR036388">
    <property type="entry name" value="WH-like_DNA-bd_sf"/>
</dbReference>
<dbReference type="PANTHER" id="PTHR43132">
    <property type="entry name" value="ARSENICAL RESISTANCE OPERON REPRESSOR ARSR-RELATED"/>
    <property type="match status" value="1"/>
</dbReference>
<dbReference type="SMART" id="SM00418">
    <property type="entry name" value="HTH_ARSR"/>
    <property type="match status" value="1"/>
</dbReference>
<dbReference type="SUPFAM" id="SSF46785">
    <property type="entry name" value="Winged helix' DNA-binding domain"/>
    <property type="match status" value="1"/>
</dbReference>
<dbReference type="CDD" id="cd00090">
    <property type="entry name" value="HTH_ARSR"/>
    <property type="match status" value="1"/>
</dbReference>
<gene>
    <name evidence="5" type="ORF">BLTE_06740</name>
</gene>
<keyword evidence="1" id="KW-0805">Transcription regulation</keyword>
<dbReference type="RefSeq" id="WP_126397627.1">
    <property type="nucleotide sequence ID" value="NZ_AP018907.1"/>
</dbReference>
<keyword evidence="3" id="KW-0804">Transcription</keyword>
<dbReference type="InterPro" id="IPR001845">
    <property type="entry name" value="HTH_ArsR_DNA-bd_dom"/>
</dbReference>
<dbReference type="EMBL" id="AP018907">
    <property type="protein sequence ID" value="BBF91989.1"/>
    <property type="molecule type" value="Genomic_DNA"/>
</dbReference>
<dbReference type="PRINTS" id="PR00778">
    <property type="entry name" value="HTHARSR"/>
</dbReference>
<dbReference type="InterPro" id="IPR011991">
    <property type="entry name" value="ArsR-like_HTH"/>
</dbReference>
<evidence type="ECO:0000256" key="3">
    <source>
        <dbReference type="ARBA" id="ARBA00023163"/>
    </source>
</evidence>
<dbReference type="Pfam" id="PF01022">
    <property type="entry name" value="HTH_5"/>
    <property type="match status" value="1"/>
</dbReference>
<dbReference type="Gene3D" id="1.10.10.10">
    <property type="entry name" value="Winged helix-like DNA-binding domain superfamily/Winged helix DNA-binding domain"/>
    <property type="match status" value="1"/>
</dbReference>
<name>A0A348FXF6_9HYPH</name>
<dbReference type="KEGG" id="blag:BLTE_06740"/>
<dbReference type="AlphaFoldDB" id="A0A348FXF6"/>
<evidence type="ECO:0000313" key="6">
    <source>
        <dbReference type="Proteomes" id="UP000266934"/>
    </source>
</evidence>
<protein>
    <submittedName>
        <fullName evidence="5">Transcriptional regulator</fullName>
    </submittedName>
</protein>
<evidence type="ECO:0000256" key="2">
    <source>
        <dbReference type="ARBA" id="ARBA00023125"/>
    </source>
</evidence>
<keyword evidence="2" id="KW-0238">DNA-binding</keyword>
<sequence length="129" mass="14136">MSGPLAAPSRVSRLLVARRNVDIAELLSHARDASELLKALSHESRLVILCLLAEGDKSVSELAEILDQRQPAVSQQLARLKADHLVQARRMGTHIHYSLAREEVRDIILALHGAFCRPAPAPQIDDPGI</sequence>
<dbReference type="PANTHER" id="PTHR43132:SF2">
    <property type="entry name" value="ARSENICAL RESISTANCE OPERON REPRESSOR ARSR-RELATED"/>
    <property type="match status" value="1"/>
</dbReference>
<dbReference type="NCBIfam" id="NF033788">
    <property type="entry name" value="HTH_metalloreg"/>
    <property type="match status" value="1"/>
</dbReference>
<reference evidence="5 6" key="1">
    <citation type="submission" date="2018-08" db="EMBL/GenBank/DDBJ databases">
        <title>Complete genome sequencing of Blastochloris tepida GI.</title>
        <authorList>
            <person name="Tsukatani Y."/>
            <person name="Mori H."/>
        </authorList>
    </citation>
    <scope>NUCLEOTIDE SEQUENCE [LARGE SCALE GENOMIC DNA]</scope>
    <source>
        <strain evidence="5 6">GI</strain>
    </source>
</reference>
<dbReference type="GO" id="GO:0003700">
    <property type="term" value="F:DNA-binding transcription factor activity"/>
    <property type="evidence" value="ECO:0007669"/>
    <property type="project" value="InterPro"/>
</dbReference>
<proteinExistence type="predicted"/>